<dbReference type="PATRIC" id="fig|1121362.3.peg.255"/>
<dbReference type="KEGG" id="chn:A605_01315"/>
<evidence type="ECO:0000313" key="6">
    <source>
        <dbReference type="EMBL" id="AGF71277.1"/>
    </source>
</evidence>
<dbReference type="Gene3D" id="3.90.550.60">
    <property type="match status" value="1"/>
</dbReference>
<dbReference type="RefSeq" id="WP_015399701.1">
    <property type="nucleotide sequence ID" value="NC_020302.1"/>
</dbReference>
<dbReference type="eggNOG" id="COG1216">
    <property type="taxonomic scope" value="Bacteria"/>
</dbReference>
<sequence>MPDVKDIPPLRRTGSTAAVIVTHKRVEQLAASLEQVVAQTHRVDWVIVVDNGCEVEVERLLLELAGERAVYLPSRTNLGGAGGFAYGFLTALALGADAVWCADDDGRPADANVLETLYDVAEAHRLHEVSPVVCNIDDPGRLAFPLRQGLVWRRHREELEGDFLEGIASLFNGALISAKAMEIIGVPDYRLFIRGDEVEYHRRLVRSGLRFGTCLSTAYLHPDGSDEFKPILGGKMHTQYPDNEGKRYFTYRNRGYIMSQPGMRRLLPQEYARFGWFFLVQRKDPKGFLDWLKLHRQGRRERFTRP</sequence>
<keyword evidence="7" id="KW-1185">Reference proteome</keyword>
<dbReference type="InterPro" id="IPR001173">
    <property type="entry name" value="Glyco_trans_2-like"/>
</dbReference>
<dbReference type="PANTHER" id="PTHR43179">
    <property type="entry name" value="RHAMNOSYLTRANSFERASE WBBL"/>
    <property type="match status" value="1"/>
</dbReference>
<dbReference type="STRING" id="1121362.A605_01315"/>
<protein>
    <submittedName>
        <fullName evidence="6">Glycosyltransferase</fullName>
    </submittedName>
</protein>
<dbReference type="HOGENOM" id="CLU_023845_2_2_11"/>
<dbReference type="Proteomes" id="UP000011723">
    <property type="component" value="Chromosome"/>
</dbReference>
<dbReference type="Pfam" id="PF00535">
    <property type="entry name" value="Glycos_transf_2"/>
    <property type="match status" value="1"/>
</dbReference>
<dbReference type="SUPFAM" id="SSF53448">
    <property type="entry name" value="Nucleotide-diphospho-sugar transferases"/>
    <property type="match status" value="1"/>
</dbReference>
<comment type="pathway">
    <text evidence="1">Cell wall biogenesis; cell wall polysaccharide biosynthesis.</text>
</comment>
<evidence type="ECO:0000256" key="2">
    <source>
        <dbReference type="ARBA" id="ARBA00006739"/>
    </source>
</evidence>
<dbReference type="EMBL" id="CP003697">
    <property type="protein sequence ID" value="AGF71277.1"/>
    <property type="molecule type" value="Genomic_DNA"/>
</dbReference>
<feature type="domain" description="Glycosyltransferase 2-like" evidence="5">
    <location>
        <begin position="19"/>
        <end position="148"/>
    </location>
</feature>
<dbReference type="PANTHER" id="PTHR43179:SF12">
    <property type="entry name" value="GALACTOFURANOSYLTRANSFERASE GLFT2"/>
    <property type="match status" value="1"/>
</dbReference>
<evidence type="ECO:0000256" key="4">
    <source>
        <dbReference type="ARBA" id="ARBA00022679"/>
    </source>
</evidence>
<gene>
    <name evidence="6" type="ORF">A605_01315</name>
</gene>
<accession>M1NP43</accession>
<organism evidence="6 7">
    <name type="scientific">Corynebacterium halotolerans YIM 70093 = DSM 44683</name>
    <dbReference type="NCBI Taxonomy" id="1121362"/>
    <lineage>
        <taxon>Bacteria</taxon>
        <taxon>Bacillati</taxon>
        <taxon>Actinomycetota</taxon>
        <taxon>Actinomycetes</taxon>
        <taxon>Mycobacteriales</taxon>
        <taxon>Corynebacteriaceae</taxon>
        <taxon>Corynebacterium</taxon>
    </lineage>
</organism>
<keyword evidence="4 6" id="KW-0808">Transferase</keyword>
<name>M1NP43_9CORY</name>
<dbReference type="GO" id="GO:0016757">
    <property type="term" value="F:glycosyltransferase activity"/>
    <property type="evidence" value="ECO:0007669"/>
    <property type="project" value="UniProtKB-KW"/>
</dbReference>
<reference evidence="6 7" key="1">
    <citation type="journal article" date="2012" name="Stand. Genomic Sci.">
        <title>Genome sequence of the halotolerant bacterium Corynebacterium halotolerans type strain YIM 70093(T) (= DSM 44683(T)).</title>
        <authorList>
            <person name="Ruckert C."/>
            <person name="Albersmeier A."/>
            <person name="Al-Dilaimi A."/>
            <person name="Niehaus K."/>
            <person name="Szczepanowski R."/>
            <person name="Kalinowski J."/>
        </authorList>
    </citation>
    <scope>NUCLEOTIDE SEQUENCE [LARGE SCALE GENOMIC DNA]</scope>
    <source>
        <strain evidence="6">YIM 70093</strain>
    </source>
</reference>
<dbReference type="InterPro" id="IPR029044">
    <property type="entry name" value="Nucleotide-diphossugar_trans"/>
</dbReference>
<comment type="similarity">
    <text evidence="2">Belongs to the glycosyltransferase 2 family.</text>
</comment>
<evidence type="ECO:0000259" key="5">
    <source>
        <dbReference type="Pfam" id="PF00535"/>
    </source>
</evidence>
<proteinExistence type="inferred from homology"/>
<dbReference type="OrthoDB" id="7665907at2"/>
<evidence type="ECO:0000256" key="1">
    <source>
        <dbReference type="ARBA" id="ARBA00004776"/>
    </source>
</evidence>
<keyword evidence="3" id="KW-0328">Glycosyltransferase</keyword>
<evidence type="ECO:0000313" key="7">
    <source>
        <dbReference type="Proteomes" id="UP000011723"/>
    </source>
</evidence>
<evidence type="ECO:0000256" key="3">
    <source>
        <dbReference type="ARBA" id="ARBA00022676"/>
    </source>
</evidence>
<dbReference type="AlphaFoldDB" id="M1NP43"/>